<dbReference type="InterPro" id="IPR003313">
    <property type="entry name" value="AraC-bd"/>
</dbReference>
<keyword evidence="3" id="KW-0804">Transcription</keyword>
<comment type="caution">
    <text evidence="5">The sequence shown here is derived from an EMBL/GenBank/DDBJ whole genome shotgun (WGS) entry which is preliminary data.</text>
</comment>
<reference evidence="5 6" key="1">
    <citation type="submission" date="2019-10" db="EMBL/GenBank/DDBJ databases">
        <title>Description of Paenibacillus terrestris sp. nov.</title>
        <authorList>
            <person name="Carlier A."/>
            <person name="Qi S."/>
        </authorList>
    </citation>
    <scope>NUCLEOTIDE SEQUENCE [LARGE SCALE GENOMIC DNA]</scope>
    <source>
        <strain evidence="5 6">LMG 31458</strain>
    </source>
</reference>
<proteinExistence type="predicted"/>
<dbReference type="EMBL" id="WHOA01000009">
    <property type="protein sequence ID" value="NOU70206.1"/>
    <property type="molecule type" value="Genomic_DNA"/>
</dbReference>
<dbReference type="InterPro" id="IPR037923">
    <property type="entry name" value="HTH-like"/>
</dbReference>
<dbReference type="Gene3D" id="2.60.120.10">
    <property type="entry name" value="Jelly Rolls"/>
    <property type="match status" value="1"/>
</dbReference>
<dbReference type="CDD" id="cd02208">
    <property type="entry name" value="cupin_RmlC-like"/>
    <property type="match status" value="1"/>
</dbReference>
<dbReference type="Pfam" id="PF02311">
    <property type="entry name" value="AraC_binding"/>
    <property type="match status" value="1"/>
</dbReference>
<dbReference type="SUPFAM" id="SSF46689">
    <property type="entry name" value="Homeodomain-like"/>
    <property type="match status" value="2"/>
</dbReference>
<dbReference type="PANTHER" id="PTHR43280:SF28">
    <property type="entry name" value="HTH-TYPE TRANSCRIPTIONAL ACTIVATOR RHAS"/>
    <property type="match status" value="1"/>
</dbReference>
<evidence type="ECO:0000313" key="5">
    <source>
        <dbReference type="EMBL" id="NOU70206.1"/>
    </source>
</evidence>
<protein>
    <submittedName>
        <fullName evidence="5">Helix-turn-helix domain-containing protein</fullName>
    </submittedName>
</protein>
<evidence type="ECO:0000256" key="1">
    <source>
        <dbReference type="ARBA" id="ARBA00023015"/>
    </source>
</evidence>
<feature type="domain" description="HTH araC/xylS-type" evidence="4">
    <location>
        <begin position="195"/>
        <end position="293"/>
    </location>
</feature>
<dbReference type="Pfam" id="PF12833">
    <property type="entry name" value="HTH_18"/>
    <property type="match status" value="1"/>
</dbReference>
<organism evidence="5 6">
    <name type="scientific">Paenibacillus phytorum</name>
    <dbReference type="NCBI Taxonomy" id="2654977"/>
    <lineage>
        <taxon>Bacteria</taxon>
        <taxon>Bacillati</taxon>
        <taxon>Bacillota</taxon>
        <taxon>Bacilli</taxon>
        <taxon>Bacillales</taxon>
        <taxon>Paenibacillaceae</taxon>
        <taxon>Paenibacillus</taxon>
    </lineage>
</organism>
<name>A0ABX1XQA6_9BACL</name>
<evidence type="ECO:0000256" key="3">
    <source>
        <dbReference type="ARBA" id="ARBA00023163"/>
    </source>
</evidence>
<evidence type="ECO:0000259" key="4">
    <source>
        <dbReference type="PROSITE" id="PS01124"/>
    </source>
</evidence>
<gene>
    <name evidence="5" type="ORF">GC098_01920</name>
</gene>
<keyword evidence="1" id="KW-0805">Transcription regulation</keyword>
<dbReference type="Proteomes" id="UP000616779">
    <property type="component" value="Unassembled WGS sequence"/>
</dbReference>
<dbReference type="Gene3D" id="1.10.10.60">
    <property type="entry name" value="Homeodomain-like"/>
    <property type="match status" value="2"/>
</dbReference>
<sequence length="305" mass="35621">MTYPQDLMEKTPPWDSSYPFRFYRNRPQTTAKDDNILYLHWHEHFEIIDMQVGKAIFHIDSRPYEAHAGDLLIVPAGALHVGYNAADEAMEYVAVVFNASLLRVMHPDPVHERYILPFLDGRVSMPAKLFAEDELAAPYRRLIRESTAEFENQNAAYELVIKHNFQLLFALLSRQYLPEKFIDKPAPTRHSESFKPLIQHIESHIAEPLSVEQAARMVNLNPYHFCKTFKKLTGRTFVDYVNWLRINEADRLLRETEWTVTEIAERIGCGNANYFTKLYKKYKSFPPSDVRRKRESTMKSVPPLS</sequence>
<dbReference type="SUPFAM" id="SSF51215">
    <property type="entry name" value="Regulatory protein AraC"/>
    <property type="match status" value="1"/>
</dbReference>
<keyword evidence="6" id="KW-1185">Reference proteome</keyword>
<keyword evidence="2" id="KW-0238">DNA-binding</keyword>
<dbReference type="InterPro" id="IPR018060">
    <property type="entry name" value="HTH_AraC"/>
</dbReference>
<dbReference type="InterPro" id="IPR009057">
    <property type="entry name" value="Homeodomain-like_sf"/>
</dbReference>
<dbReference type="PROSITE" id="PS01124">
    <property type="entry name" value="HTH_ARAC_FAMILY_2"/>
    <property type="match status" value="1"/>
</dbReference>
<evidence type="ECO:0000313" key="6">
    <source>
        <dbReference type="Proteomes" id="UP000616779"/>
    </source>
</evidence>
<evidence type="ECO:0000256" key="2">
    <source>
        <dbReference type="ARBA" id="ARBA00023125"/>
    </source>
</evidence>
<dbReference type="SMART" id="SM00342">
    <property type="entry name" value="HTH_ARAC"/>
    <property type="match status" value="1"/>
</dbReference>
<dbReference type="InterPro" id="IPR014710">
    <property type="entry name" value="RmlC-like_jellyroll"/>
</dbReference>
<accession>A0ABX1XQA6</accession>
<dbReference type="PANTHER" id="PTHR43280">
    <property type="entry name" value="ARAC-FAMILY TRANSCRIPTIONAL REGULATOR"/>
    <property type="match status" value="1"/>
</dbReference>